<dbReference type="PIR" id="T27670">
    <property type="entry name" value="T27670"/>
</dbReference>
<dbReference type="CTD" id="191506"/>
<name>O02339_CAEEL</name>
<dbReference type="HOGENOM" id="CLU_042099_0_1_1"/>
<keyword evidence="1" id="KW-0812">Transmembrane</keyword>
<dbReference type="PANTHER" id="PTHR31389">
    <property type="entry name" value="LD39211P"/>
    <property type="match status" value="1"/>
</dbReference>
<evidence type="ECO:0000256" key="1">
    <source>
        <dbReference type="SAM" id="Phobius"/>
    </source>
</evidence>
<keyword evidence="3" id="KW-1185">Reference proteome</keyword>
<evidence type="ECO:0000313" key="4">
    <source>
        <dbReference type="WormBase" id="ZK1053.1"/>
    </source>
</evidence>
<dbReference type="EMBL" id="BX284601">
    <property type="protein sequence ID" value="CAB04978.2"/>
    <property type="molecule type" value="Genomic_DNA"/>
</dbReference>
<dbReference type="PaxDb" id="6239-ZK1053.1"/>
<dbReference type="eggNOG" id="ENOG502SA4K">
    <property type="taxonomic scope" value="Eukaryota"/>
</dbReference>
<feature type="transmembrane region" description="Helical" evidence="1">
    <location>
        <begin position="6"/>
        <end position="23"/>
    </location>
</feature>
<dbReference type="InterPro" id="IPR012444">
    <property type="entry name" value="DUF1647"/>
</dbReference>
<reference evidence="2 3" key="1">
    <citation type="journal article" date="1998" name="Science">
        <title>Genome sequence of the nematode C. elegans: a platform for investigating biology.</title>
        <authorList>
            <consortium name="The C. elegans sequencing consortium"/>
            <person name="Sulson J.E."/>
            <person name="Waterston R."/>
        </authorList>
    </citation>
    <scope>NUCLEOTIDE SEQUENCE [LARGE SCALE GENOMIC DNA]</scope>
    <source>
        <strain evidence="2 3">Bristol N2</strain>
    </source>
</reference>
<dbReference type="STRING" id="6239.ZK1053.1.1"/>
<organism evidence="2 3">
    <name type="scientific">Caenorhabditis elegans</name>
    <dbReference type="NCBI Taxonomy" id="6239"/>
    <lineage>
        <taxon>Eukaryota</taxon>
        <taxon>Metazoa</taxon>
        <taxon>Ecdysozoa</taxon>
        <taxon>Nematoda</taxon>
        <taxon>Chromadorea</taxon>
        <taxon>Rhabditida</taxon>
        <taxon>Rhabditina</taxon>
        <taxon>Rhabditomorpha</taxon>
        <taxon>Rhabditoidea</taxon>
        <taxon>Rhabditidae</taxon>
        <taxon>Peloderinae</taxon>
        <taxon>Caenorhabditis</taxon>
    </lineage>
</organism>
<sequence length="342" mass="40327">MKRFQFNWYQICCLALICLVFFFQKKVPDFERRKCFCKSKKSGNTYDFCYENPRNKESVGKKFDCSLLDSLERLGIINETARLPSLRSIINNEPDLVFISSTTNDHLDLSLKSLYSIRKFYPRHKYILNGMNISASYSEKLPKNDKYFEFRVFNTSLYPEFVSNWSTYNFKAIVMAEMLQEFPAVWWIDAHIGVIKPNIIRNLYADIRSERLTTDYATVVGATETNHSNFAVLNSKLLKFFPTSSLELLKRRTQIQSGIIFLARTRYTMKLFKWWVLCSLTENCMNPPGSQVKCIFERNWCKYQANCFRYDQSVLNLLLLNNFSEIHKYYSAKLSSSFIRND</sequence>
<protein>
    <submittedName>
        <fullName evidence="2">Uncharacterized protein</fullName>
    </submittedName>
</protein>
<dbReference type="WormBase" id="ZK1053.1">
    <property type="protein sequence ID" value="CE47852"/>
    <property type="gene ID" value="WBGene00014196"/>
</dbReference>
<dbReference type="Pfam" id="PF07801">
    <property type="entry name" value="DUF1647"/>
    <property type="match status" value="1"/>
</dbReference>
<evidence type="ECO:0000313" key="3">
    <source>
        <dbReference type="Proteomes" id="UP000001940"/>
    </source>
</evidence>
<dbReference type="FunCoup" id="O02339">
    <property type="interactions" value="392"/>
</dbReference>
<dbReference type="InParanoid" id="O02339"/>
<dbReference type="RefSeq" id="NP_493319.2">
    <property type="nucleotide sequence ID" value="NM_060918.2"/>
</dbReference>
<dbReference type="KEGG" id="cel:CELE_ZK1053.1"/>
<dbReference type="PANTHER" id="PTHR31389:SF0">
    <property type="entry name" value="ALPHA-1,6-MANNOSYL-GLYCOPROTEIN 6-BETA-N-ACETYLGLUCOSAMINYLTRANSFERASE-RELATED"/>
    <property type="match status" value="1"/>
</dbReference>
<dbReference type="UCSC" id="ZK1053.1">
    <property type="organism name" value="c. elegans"/>
</dbReference>
<dbReference type="AGR" id="WB:WBGene00014196"/>
<dbReference type="Proteomes" id="UP000001940">
    <property type="component" value="Chromosome I"/>
</dbReference>
<dbReference type="OMA" id="TWATTVM"/>
<evidence type="ECO:0000313" key="2">
    <source>
        <dbReference type="EMBL" id="CAB04978.2"/>
    </source>
</evidence>
<dbReference type="AlphaFoldDB" id="O02339"/>
<dbReference type="OrthoDB" id="10053392at2759"/>
<keyword evidence="1" id="KW-1133">Transmembrane helix</keyword>
<accession>O02339</accession>
<proteinExistence type="predicted"/>
<dbReference type="PhylomeDB" id="O02339"/>
<dbReference type="Bgee" id="WBGene00014196">
    <property type="expression patterns" value="Expressed in embryo"/>
</dbReference>
<gene>
    <name evidence="2" type="ORF">CELE_ZK1053.1</name>
    <name evidence="2 4" type="ORF">ZK1053.1</name>
</gene>
<dbReference type="GeneID" id="191506"/>
<keyword evidence="1" id="KW-0472">Membrane</keyword>